<accession>A0ABN0WM18</accession>
<comment type="caution">
    <text evidence="1">The sequence shown here is derived from an EMBL/GenBank/DDBJ whole genome shotgun (WGS) entry which is preliminary data.</text>
</comment>
<evidence type="ECO:0000313" key="1">
    <source>
        <dbReference type="EMBL" id="GAA0341337.1"/>
    </source>
</evidence>
<organism evidence="1 2">
    <name type="scientific">Actinoallomurus spadix</name>
    <dbReference type="NCBI Taxonomy" id="79912"/>
    <lineage>
        <taxon>Bacteria</taxon>
        <taxon>Bacillati</taxon>
        <taxon>Actinomycetota</taxon>
        <taxon>Actinomycetes</taxon>
        <taxon>Streptosporangiales</taxon>
        <taxon>Thermomonosporaceae</taxon>
        <taxon>Actinoallomurus</taxon>
    </lineage>
</organism>
<protein>
    <recommendedName>
        <fullName evidence="3">Phytanoyl-CoA dioxygenase</fullName>
    </recommendedName>
</protein>
<dbReference type="InterPro" id="IPR008775">
    <property type="entry name" value="Phytyl_CoA_dOase-like"/>
</dbReference>
<evidence type="ECO:0000313" key="2">
    <source>
        <dbReference type="Proteomes" id="UP001501822"/>
    </source>
</evidence>
<evidence type="ECO:0008006" key="3">
    <source>
        <dbReference type="Google" id="ProtNLM"/>
    </source>
</evidence>
<reference evidence="1 2" key="1">
    <citation type="journal article" date="2019" name="Int. J. Syst. Evol. Microbiol.">
        <title>The Global Catalogue of Microorganisms (GCM) 10K type strain sequencing project: providing services to taxonomists for standard genome sequencing and annotation.</title>
        <authorList>
            <consortium name="The Broad Institute Genomics Platform"/>
            <consortium name="The Broad Institute Genome Sequencing Center for Infectious Disease"/>
            <person name="Wu L."/>
            <person name="Ma J."/>
        </authorList>
    </citation>
    <scope>NUCLEOTIDE SEQUENCE [LARGE SCALE GENOMIC DNA]</scope>
    <source>
        <strain evidence="1 2">JCM 3146</strain>
    </source>
</reference>
<dbReference type="EMBL" id="BAAABM010000029">
    <property type="protein sequence ID" value="GAA0341337.1"/>
    <property type="molecule type" value="Genomic_DNA"/>
</dbReference>
<sequence length="252" mass="26900">MNPIDELRTDGYVILEGLAGEAELDRLRAVIAGLEAMAAGMTRSTDDFVLEAEGVGGWVAWQQGTAAVPGTLRSVSRVHVHRPELLGIAADLGLPGKHVEPAVGTPVELINAFLWAKPARLGSEKPWHQDMAFAPDGFTDRHGNVVTVWMAIDSATRENGCLEFYPGSHRGGLLPHVGDEERTGGGPRLERPVEPHIDAAALPAGTTPVRVPLAPGSAVVFDGRLVHRSAPNTAQTSRRAVSLVYALPRDRD</sequence>
<dbReference type="PANTHER" id="PTHR20883">
    <property type="entry name" value="PHYTANOYL-COA DIOXYGENASE DOMAIN CONTAINING 1"/>
    <property type="match status" value="1"/>
</dbReference>
<name>A0ABN0WM18_9ACTN</name>
<gene>
    <name evidence="1" type="ORF">GCM10010151_33590</name>
</gene>
<dbReference type="Gene3D" id="2.60.120.620">
    <property type="entry name" value="q2cbj1_9rhob like domain"/>
    <property type="match status" value="1"/>
</dbReference>
<keyword evidence="2" id="KW-1185">Reference proteome</keyword>
<dbReference type="RefSeq" id="WP_252798590.1">
    <property type="nucleotide sequence ID" value="NZ_BAAABM010000029.1"/>
</dbReference>
<dbReference type="SUPFAM" id="SSF51197">
    <property type="entry name" value="Clavaminate synthase-like"/>
    <property type="match status" value="1"/>
</dbReference>
<dbReference type="PANTHER" id="PTHR20883:SF46">
    <property type="entry name" value="PHYTANOYL-COA HYDROXYLASE"/>
    <property type="match status" value="1"/>
</dbReference>
<dbReference type="Pfam" id="PF05721">
    <property type="entry name" value="PhyH"/>
    <property type="match status" value="1"/>
</dbReference>
<proteinExistence type="predicted"/>
<dbReference type="Proteomes" id="UP001501822">
    <property type="component" value="Unassembled WGS sequence"/>
</dbReference>